<dbReference type="InterPro" id="IPR006594">
    <property type="entry name" value="LisH"/>
</dbReference>
<evidence type="ECO:0000259" key="10">
    <source>
        <dbReference type="PROSITE" id="PS51867"/>
    </source>
</evidence>
<reference evidence="11" key="1">
    <citation type="submission" date="2021-06" db="EMBL/GenBank/DDBJ databases">
        <authorList>
            <person name="Kallberg Y."/>
            <person name="Tangrot J."/>
            <person name="Rosling A."/>
        </authorList>
    </citation>
    <scope>NUCLEOTIDE SEQUENCE</scope>
    <source>
        <strain evidence="11">MT106</strain>
    </source>
</reference>
<sequence length="397" mass="45630">MNKLNHEGLLVLEQPFIKVPLEQLKKSARTSQRQLDKEFSNLSRDINELATKSKQEELKTKEVTDVIEGMVGRLHKLKRKLNDIKEEESMYVSRSRIRLEHLNELTKIPTANIEAYTQWSRVRLGRILVDYMLREGLSKTAERLAKEDGIDKQYVDVELFSQSKRVEQALQKHSCAEALRWCKENKSNLIKNNSTLEFNLRLQEYIELVRFRRTSDAIAYSRKYLTPWSETHMKDLQQALGLLAFSSNTNCQPYKKLYDTSRWDQLIRQFRSDNFALNSLTSQPLLSVTLQAGLSALKTPMCYQPENRNINCPVCSADTLGNLAENLPLSHHVNSTIVCRLSGEIMDEDNAPMALPNGYVYSHKALTDMAAKNNGKVQCPRTGDVFEITQLKKVFIS</sequence>
<dbReference type="GO" id="GO:0034657">
    <property type="term" value="C:GID complex"/>
    <property type="evidence" value="ECO:0007669"/>
    <property type="project" value="TreeGrafter"/>
</dbReference>
<evidence type="ECO:0000313" key="12">
    <source>
        <dbReference type="Proteomes" id="UP000789831"/>
    </source>
</evidence>
<evidence type="ECO:0000259" key="9">
    <source>
        <dbReference type="PROSITE" id="PS50897"/>
    </source>
</evidence>
<dbReference type="GO" id="GO:0061630">
    <property type="term" value="F:ubiquitin protein ligase activity"/>
    <property type="evidence" value="ECO:0007669"/>
    <property type="project" value="InterPro"/>
</dbReference>
<keyword evidence="3" id="KW-0963">Cytoplasm</keyword>
<gene>
    <name evidence="11" type="ORF">AGERDE_LOCUS151</name>
</gene>
<comment type="similarity">
    <text evidence="2">Belongs to the FYV10 family.</text>
</comment>
<dbReference type="OrthoDB" id="1933455at2759"/>
<dbReference type="InterPro" id="IPR024964">
    <property type="entry name" value="CTLH/CRA"/>
</dbReference>
<dbReference type="InterPro" id="IPR045098">
    <property type="entry name" value="Fyv10_fam"/>
</dbReference>
<evidence type="ECO:0000313" key="11">
    <source>
        <dbReference type="EMBL" id="CAG8433492.1"/>
    </source>
</evidence>
<evidence type="ECO:0000256" key="8">
    <source>
        <dbReference type="SAM" id="Coils"/>
    </source>
</evidence>
<comment type="subcellular location">
    <subcellularLocation>
        <location evidence="1">Cytoplasm</location>
    </subcellularLocation>
</comment>
<feature type="domain" description="RING-Gid-type" evidence="10">
    <location>
        <begin position="312"/>
        <end position="382"/>
    </location>
</feature>
<dbReference type="InterPro" id="IPR013144">
    <property type="entry name" value="CRA_dom"/>
</dbReference>
<evidence type="ECO:0000256" key="2">
    <source>
        <dbReference type="ARBA" id="ARBA00010615"/>
    </source>
</evidence>
<dbReference type="PROSITE" id="PS51867">
    <property type="entry name" value="ZF_RING_GID"/>
    <property type="match status" value="1"/>
</dbReference>
<keyword evidence="8" id="KW-0175">Coiled coil</keyword>
<organism evidence="11 12">
    <name type="scientific">Ambispora gerdemannii</name>
    <dbReference type="NCBI Taxonomy" id="144530"/>
    <lineage>
        <taxon>Eukaryota</taxon>
        <taxon>Fungi</taxon>
        <taxon>Fungi incertae sedis</taxon>
        <taxon>Mucoromycota</taxon>
        <taxon>Glomeromycotina</taxon>
        <taxon>Glomeromycetes</taxon>
        <taxon>Archaeosporales</taxon>
        <taxon>Ambisporaceae</taxon>
        <taxon>Ambispora</taxon>
    </lineage>
</organism>
<evidence type="ECO:0000256" key="5">
    <source>
        <dbReference type="ARBA" id="ARBA00022771"/>
    </source>
</evidence>
<dbReference type="GO" id="GO:0005634">
    <property type="term" value="C:nucleus"/>
    <property type="evidence" value="ECO:0007669"/>
    <property type="project" value="TreeGrafter"/>
</dbReference>
<feature type="domain" description="CTLH" evidence="9">
    <location>
        <begin position="160"/>
        <end position="216"/>
    </location>
</feature>
<evidence type="ECO:0000256" key="3">
    <source>
        <dbReference type="ARBA" id="ARBA00022490"/>
    </source>
</evidence>
<dbReference type="GO" id="GO:0008270">
    <property type="term" value="F:zinc ion binding"/>
    <property type="evidence" value="ECO:0007669"/>
    <property type="project" value="UniProtKB-KW"/>
</dbReference>
<comment type="caution">
    <text evidence="11">The sequence shown here is derived from an EMBL/GenBank/DDBJ whole genome shotgun (WGS) entry which is preliminary data.</text>
</comment>
<dbReference type="SMART" id="SM00757">
    <property type="entry name" value="CRA"/>
    <property type="match status" value="1"/>
</dbReference>
<dbReference type="PROSITE" id="PS50896">
    <property type="entry name" value="LISH"/>
    <property type="match status" value="1"/>
</dbReference>
<proteinExistence type="inferred from homology"/>
<feature type="coiled-coil region" evidence="8">
    <location>
        <begin position="32"/>
        <end position="87"/>
    </location>
</feature>
<evidence type="ECO:0000256" key="6">
    <source>
        <dbReference type="ARBA" id="ARBA00022833"/>
    </source>
</evidence>
<dbReference type="InterPro" id="IPR044063">
    <property type="entry name" value="ZF_RING_GID"/>
</dbReference>
<keyword evidence="12" id="KW-1185">Reference proteome</keyword>
<keyword evidence="5 7" id="KW-0863">Zinc-finger</keyword>
<dbReference type="GO" id="GO:0005737">
    <property type="term" value="C:cytoplasm"/>
    <property type="evidence" value="ECO:0007669"/>
    <property type="project" value="UniProtKB-SubCell"/>
</dbReference>
<keyword evidence="6" id="KW-0862">Zinc</keyword>
<name>A0A9N8YMC1_9GLOM</name>
<keyword evidence="4" id="KW-0479">Metal-binding</keyword>
<evidence type="ECO:0000256" key="1">
    <source>
        <dbReference type="ARBA" id="ARBA00004496"/>
    </source>
</evidence>
<evidence type="ECO:0000256" key="7">
    <source>
        <dbReference type="PROSITE-ProRule" id="PRU01215"/>
    </source>
</evidence>
<dbReference type="CDD" id="cd16659">
    <property type="entry name" value="RING-Ubox_Emp"/>
    <property type="match status" value="1"/>
</dbReference>
<evidence type="ECO:0000256" key="4">
    <source>
        <dbReference type="ARBA" id="ARBA00022723"/>
    </source>
</evidence>
<dbReference type="SMART" id="SM00668">
    <property type="entry name" value="CTLH"/>
    <property type="match status" value="1"/>
</dbReference>
<dbReference type="AlphaFoldDB" id="A0A9N8YMC1"/>
<feature type="zinc finger region" description="RING-Gid-type" evidence="7">
    <location>
        <begin position="312"/>
        <end position="382"/>
    </location>
</feature>
<accession>A0A9N8YMC1</accession>
<dbReference type="InterPro" id="IPR006595">
    <property type="entry name" value="CTLH_C"/>
</dbReference>
<dbReference type="PROSITE" id="PS50897">
    <property type="entry name" value="CTLH"/>
    <property type="match status" value="1"/>
</dbReference>
<dbReference type="Pfam" id="PF10607">
    <property type="entry name" value="CTLH"/>
    <property type="match status" value="1"/>
</dbReference>
<dbReference type="Proteomes" id="UP000789831">
    <property type="component" value="Unassembled WGS sequence"/>
</dbReference>
<dbReference type="GO" id="GO:0043161">
    <property type="term" value="P:proteasome-mediated ubiquitin-dependent protein catabolic process"/>
    <property type="evidence" value="ECO:0007669"/>
    <property type="project" value="InterPro"/>
</dbReference>
<dbReference type="EMBL" id="CAJVPL010000007">
    <property type="protein sequence ID" value="CAG8433492.1"/>
    <property type="molecule type" value="Genomic_DNA"/>
</dbReference>
<dbReference type="PANTHER" id="PTHR12170:SF2">
    <property type="entry name" value="E3 UBIQUITIN-PROTEIN TRANSFERASE MAEA"/>
    <property type="match status" value="1"/>
</dbReference>
<dbReference type="PANTHER" id="PTHR12170">
    <property type="entry name" value="MACROPHAGE ERYTHROBLAST ATTACHER-RELATED"/>
    <property type="match status" value="1"/>
</dbReference>
<protein>
    <submittedName>
        <fullName evidence="11">6717_t:CDS:1</fullName>
    </submittedName>
</protein>